<sequence length="152" mass="17751">MHESLYETDFYAWTQVQAKAIRARAFELVDIENLVEEVESLGRREKQQLEKRLSVLIGHLLKWQFQPQRRSNSWLATIREQRRKIRRLLLENPSLQPAMVELESEAYKDGLDLAVRETDLPFEIFSGVCPYALEDVLDDAFLPADDSSQTLE</sequence>
<dbReference type="InterPro" id="IPR002636">
    <property type="entry name" value="DUF29"/>
</dbReference>
<dbReference type="Proteomes" id="UP001054846">
    <property type="component" value="Chromosome"/>
</dbReference>
<keyword evidence="2" id="KW-1185">Reference proteome</keyword>
<organism evidence="1 2">
    <name type="scientific">Gloeobacter morelensis MG652769</name>
    <dbReference type="NCBI Taxonomy" id="2781736"/>
    <lineage>
        <taxon>Bacteria</taxon>
        <taxon>Bacillati</taxon>
        <taxon>Cyanobacteriota</taxon>
        <taxon>Cyanophyceae</taxon>
        <taxon>Gloeobacterales</taxon>
        <taxon>Gloeobacteraceae</taxon>
        <taxon>Gloeobacter</taxon>
        <taxon>Gloeobacter morelensis</taxon>
    </lineage>
</organism>
<reference evidence="1 2" key="1">
    <citation type="journal article" date="2021" name="Genome Biol. Evol.">
        <title>Complete Genome Sequencing of a Novel Gloeobacter Species from a Waterfall Cave in Mexico.</title>
        <authorList>
            <person name="Saw J.H."/>
            <person name="Cardona T."/>
            <person name="Montejano G."/>
        </authorList>
    </citation>
    <scope>NUCLEOTIDE SEQUENCE [LARGE SCALE GENOMIC DNA]</scope>
    <source>
        <strain evidence="1">MG652769</strain>
    </source>
</reference>
<dbReference type="RefSeq" id="WP_230842217.1">
    <property type="nucleotide sequence ID" value="NZ_CP063845.1"/>
</dbReference>
<protein>
    <submittedName>
        <fullName evidence="1">DUF29 domain-containing protein</fullName>
    </submittedName>
</protein>
<dbReference type="PANTHER" id="PTHR34235:SF4">
    <property type="entry name" value="SLR0291 PROTEIN"/>
    <property type="match status" value="1"/>
</dbReference>
<dbReference type="Pfam" id="PF01724">
    <property type="entry name" value="DUF29"/>
    <property type="match status" value="1"/>
</dbReference>
<dbReference type="Gene3D" id="1.20.1220.20">
    <property type="entry name" value="Uncharcterised protein PF01724"/>
    <property type="match status" value="1"/>
</dbReference>
<dbReference type="EMBL" id="CP063845">
    <property type="protein sequence ID" value="UFP95074.1"/>
    <property type="molecule type" value="Genomic_DNA"/>
</dbReference>
<proteinExistence type="predicted"/>
<evidence type="ECO:0000313" key="1">
    <source>
        <dbReference type="EMBL" id="UFP95074.1"/>
    </source>
</evidence>
<gene>
    <name evidence="1" type="ORF">ISF26_02150</name>
</gene>
<name>A0ABY3PN83_9CYAN</name>
<accession>A0ABY3PN83</accession>
<dbReference type="PANTHER" id="PTHR34235">
    <property type="entry name" value="SLR1203 PROTEIN-RELATED"/>
    <property type="match status" value="1"/>
</dbReference>
<evidence type="ECO:0000313" key="2">
    <source>
        <dbReference type="Proteomes" id="UP001054846"/>
    </source>
</evidence>